<reference evidence="2" key="1">
    <citation type="submission" date="2020-09" db="EMBL/GenBank/DDBJ databases">
        <authorList>
            <person name="Kim M.K."/>
        </authorList>
    </citation>
    <scope>NUCLEOTIDE SEQUENCE</scope>
    <source>
        <strain evidence="2">BT704</strain>
    </source>
</reference>
<name>A0A927GG98_9BACT</name>
<dbReference type="Proteomes" id="UP000653797">
    <property type="component" value="Unassembled WGS sequence"/>
</dbReference>
<accession>A0A927GG98</accession>
<proteinExistence type="predicted"/>
<gene>
    <name evidence="2" type="ORF">IC230_28090</name>
</gene>
<feature type="transmembrane region" description="Helical" evidence="1">
    <location>
        <begin position="51"/>
        <end position="70"/>
    </location>
</feature>
<comment type="caution">
    <text evidence="2">The sequence shown here is derived from an EMBL/GenBank/DDBJ whole genome shotgun (WGS) entry which is preliminary data.</text>
</comment>
<sequence>MENQPLFTEKQYFRQLLVIGLLVFINLFFIYGFVQQIILGHPFGTKSAPDAVLIIFLIGSFLLTYFMWTAHLATTISVRGIAYQFHPFQRKPTCIPWREIKACYVRKYSPLKEYGGWGYRNYPKNSAFNVSGNTGIQIVLHTKEYVLLGTNKGDQAQRVIDSMHNLAE</sequence>
<feature type="transmembrane region" description="Helical" evidence="1">
    <location>
        <begin position="12"/>
        <end position="31"/>
    </location>
</feature>
<evidence type="ECO:0000313" key="2">
    <source>
        <dbReference type="EMBL" id="MBD2756772.1"/>
    </source>
</evidence>
<evidence type="ECO:0000256" key="1">
    <source>
        <dbReference type="SAM" id="Phobius"/>
    </source>
</evidence>
<keyword evidence="1" id="KW-0812">Transmembrane</keyword>
<protein>
    <submittedName>
        <fullName evidence="2">Uncharacterized protein</fullName>
    </submittedName>
</protein>
<keyword evidence="1" id="KW-0472">Membrane</keyword>
<keyword evidence="1" id="KW-1133">Transmembrane helix</keyword>
<dbReference type="AlphaFoldDB" id="A0A927GG98"/>
<dbReference type="RefSeq" id="WP_191042392.1">
    <property type="nucleotide sequence ID" value="NZ_JACXAA010000014.1"/>
</dbReference>
<organism evidence="2 3">
    <name type="scientific">Spirosoma validum</name>
    <dbReference type="NCBI Taxonomy" id="2771355"/>
    <lineage>
        <taxon>Bacteria</taxon>
        <taxon>Pseudomonadati</taxon>
        <taxon>Bacteroidota</taxon>
        <taxon>Cytophagia</taxon>
        <taxon>Cytophagales</taxon>
        <taxon>Cytophagaceae</taxon>
        <taxon>Spirosoma</taxon>
    </lineage>
</organism>
<dbReference type="EMBL" id="JACXAA010000014">
    <property type="protein sequence ID" value="MBD2756772.1"/>
    <property type="molecule type" value="Genomic_DNA"/>
</dbReference>
<keyword evidence="3" id="KW-1185">Reference proteome</keyword>
<evidence type="ECO:0000313" key="3">
    <source>
        <dbReference type="Proteomes" id="UP000653797"/>
    </source>
</evidence>